<keyword evidence="1" id="KW-1133">Transmembrane helix</keyword>
<proteinExistence type="predicted"/>
<dbReference type="WBParaSite" id="SVE_0497000.1">
    <property type="protein sequence ID" value="SVE_0497000.1"/>
    <property type="gene ID" value="SVE_0497000"/>
</dbReference>
<protein>
    <submittedName>
        <fullName evidence="3">Transmembrane protein 177</fullName>
    </submittedName>
</protein>
<evidence type="ECO:0000313" key="2">
    <source>
        <dbReference type="Proteomes" id="UP000035680"/>
    </source>
</evidence>
<dbReference type="AlphaFoldDB" id="A0A0K0F821"/>
<accession>A0A0K0F821</accession>
<dbReference type="InterPro" id="IPR026620">
    <property type="entry name" value="TMEM177"/>
</dbReference>
<feature type="transmembrane region" description="Helical" evidence="1">
    <location>
        <begin position="247"/>
        <end position="265"/>
    </location>
</feature>
<dbReference type="PANTHER" id="PTHR21824">
    <property type="entry name" value="TRANSMEMBRANE PROTEIN 177"/>
    <property type="match status" value="1"/>
</dbReference>
<dbReference type="GO" id="GO:0016020">
    <property type="term" value="C:membrane"/>
    <property type="evidence" value="ECO:0007669"/>
    <property type="project" value="TreeGrafter"/>
</dbReference>
<keyword evidence="2" id="KW-1185">Reference proteome</keyword>
<keyword evidence="1" id="KW-0812">Transmembrane</keyword>
<evidence type="ECO:0000313" key="3">
    <source>
        <dbReference type="WBParaSite" id="SVE_0497000.1"/>
    </source>
</evidence>
<organism evidence="2 3">
    <name type="scientific">Strongyloides venezuelensis</name>
    <name type="common">Threadworm</name>
    <dbReference type="NCBI Taxonomy" id="75913"/>
    <lineage>
        <taxon>Eukaryota</taxon>
        <taxon>Metazoa</taxon>
        <taxon>Ecdysozoa</taxon>
        <taxon>Nematoda</taxon>
        <taxon>Chromadorea</taxon>
        <taxon>Rhabditida</taxon>
        <taxon>Tylenchina</taxon>
        <taxon>Panagrolaimomorpha</taxon>
        <taxon>Strongyloidoidea</taxon>
        <taxon>Strongyloididae</taxon>
        <taxon>Strongyloides</taxon>
    </lineage>
</organism>
<reference evidence="2" key="1">
    <citation type="submission" date="2014-07" db="EMBL/GenBank/DDBJ databases">
        <authorList>
            <person name="Martin A.A"/>
            <person name="De Silva N."/>
        </authorList>
    </citation>
    <scope>NUCLEOTIDE SEQUENCE</scope>
</reference>
<name>A0A0K0F821_STRVS</name>
<reference evidence="3" key="2">
    <citation type="submission" date="2015-08" db="UniProtKB">
        <authorList>
            <consortium name="WormBaseParasite"/>
        </authorList>
    </citation>
    <scope>IDENTIFICATION</scope>
</reference>
<keyword evidence="1" id="KW-0472">Membrane</keyword>
<dbReference type="PANTHER" id="PTHR21824:SF4">
    <property type="entry name" value="TRANSMEMBRANE PROTEIN 177"/>
    <property type="match status" value="1"/>
</dbReference>
<dbReference type="Proteomes" id="UP000035680">
    <property type="component" value="Unassembled WGS sequence"/>
</dbReference>
<feature type="transmembrane region" description="Helical" evidence="1">
    <location>
        <begin position="52"/>
        <end position="74"/>
    </location>
</feature>
<evidence type="ECO:0000256" key="1">
    <source>
        <dbReference type="SAM" id="Phobius"/>
    </source>
</evidence>
<dbReference type="STRING" id="75913.A0A0K0F821"/>
<sequence>MLRCQTLLSSLKGNAVKGRISNPIKTREKVPRTFKEKIDEFIRSPQGRKLRIFILTGTMVVYPIGALICNGPLIEKTFPWRFNITYELPEKLKKLIDEEYKNFLDKENRLERDAVVRFSINNDESVYDSVAKSSLSTRFGAEIALPFYVKFDNIEEATDYCKKNLKTINYFDEKLTIDWDSENGEKIIASFVLSDKAKRFLIIRDMYGNDGYHAFGNRSLGWATWTAFSGVSTYYFHQRSKLCNGTALSFVILYSFFLTFAWFGANEWYKLYRFMQDLRGDSEASKMTSDYCIGGKEYYLKMLGRNRLLCERMKGGLSKLLPSGDVKKIVTSIVKRYDLIKDVSIENEKKKEVFSMDLW</sequence>